<keyword evidence="4" id="KW-0804">Transcription</keyword>
<name>A0A9Q2XKK8_9PSED</name>
<feature type="domain" description="HTH lysR-type" evidence="5">
    <location>
        <begin position="1"/>
        <end position="61"/>
    </location>
</feature>
<dbReference type="Proteomes" id="UP001106592">
    <property type="component" value="Unassembled WGS sequence"/>
</dbReference>
<organism evidence="6 7">
    <name type="scientific">Pseudomonas aegrilactucae</name>
    <dbReference type="NCBI Taxonomy" id="2854028"/>
    <lineage>
        <taxon>Bacteria</taxon>
        <taxon>Pseudomonadati</taxon>
        <taxon>Pseudomonadota</taxon>
        <taxon>Gammaproteobacteria</taxon>
        <taxon>Pseudomonadales</taxon>
        <taxon>Pseudomonadaceae</taxon>
        <taxon>Pseudomonas</taxon>
    </lineage>
</organism>
<evidence type="ECO:0000313" key="7">
    <source>
        <dbReference type="Proteomes" id="UP001106592"/>
    </source>
</evidence>
<dbReference type="GO" id="GO:0043565">
    <property type="term" value="F:sequence-specific DNA binding"/>
    <property type="evidence" value="ECO:0007669"/>
    <property type="project" value="TreeGrafter"/>
</dbReference>
<proteinExistence type="inferred from homology"/>
<dbReference type="RefSeq" id="WP_217976620.1">
    <property type="nucleotide sequence ID" value="NZ_JAHTBI010000055.1"/>
</dbReference>
<dbReference type="PANTHER" id="PTHR30537">
    <property type="entry name" value="HTH-TYPE TRANSCRIPTIONAL REGULATOR"/>
    <property type="match status" value="1"/>
</dbReference>
<sequence length="300" mass="33099">MKLPALAAFRYFDVAAQTESFVRAAERLNVTHGAVSRQVRLLEESLGVQLFERRNRAIFLTPAGRALHDTTVSVFEQLQASVQRLQQQAREDVLVLSCEPTIAMKWLIPRLPAFHAAHPDIQLHLVAAGGPVDFARSGVDLALRRDDFHWDAHLHSLKICDEAVGPVCRPDLPLPAHGFAGQRLLHSATRPQAWKQWLRLCKQSAQGSLRADYEHFYLCIQAALAGLGVALASRLMVQDEIDSGQLDAPHGFIPDGSAYYLLGTRPFEPGSPGKRFADWVIAASGGQNDDPALRSPPQVR</sequence>
<comment type="caution">
    <text evidence="6">The sequence shown here is derived from an EMBL/GenBank/DDBJ whole genome shotgun (WGS) entry which is preliminary data.</text>
</comment>
<evidence type="ECO:0000256" key="4">
    <source>
        <dbReference type="ARBA" id="ARBA00023163"/>
    </source>
</evidence>
<dbReference type="Pfam" id="PF03466">
    <property type="entry name" value="LysR_substrate"/>
    <property type="match status" value="1"/>
</dbReference>
<dbReference type="PANTHER" id="PTHR30537:SF74">
    <property type="entry name" value="HTH-TYPE TRANSCRIPTIONAL REGULATOR TRPI"/>
    <property type="match status" value="1"/>
</dbReference>
<evidence type="ECO:0000256" key="3">
    <source>
        <dbReference type="ARBA" id="ARBA00023125"/>
    </source>
</evidence>
<accession>A0A9Q2XKK8</accession>
<dbReference type="InterPro" id="IPR005119">
    <property type="entry name" value="LysR_subst-bd"/>
</dbReference>
<evidence type="ECO:0000259" key="5">
    <source>
        <dbReference type="PROSITE" id="PS50931"/>
    </source>
</evidence>
<dbReference type="EMBL" id="JAHTBI010000055">
    <property type="protein sequence ID" value="MBV6288623.1"/>
    <property type="molecule type" value="Genomic_DNA"/>
</dbReference>
<reference evidence="6" key="1">
    <citation type="journal article" date="2022" name="Int. J. Syst. Evol. Microbiol.">
        <title>Pseudomonas aegrilactucae sp. nov. and Pseudomonas morbosilactucae sp. nov., pathogens causing bacterial rot of lettuce in Japan.</title>
        <authorList>
            <person name="Sawada H."/>
            <person name="Fujikawa T."/>
            <person name="Satou M."/>
        </authorList>
    </citation>
    <scope>NUCLEOTIDE SEQUENCE</scope>
    <source>
        <strain evidence="6">MAFF 301350</strain>
    </source>
</reference>
<gene>
    <name evidence="6" type="ORF">KUO17_16565</name>
</gene>
<keyword evidence="7" id="KW-1185">Reference proteome</keyword>
<dbReference type="FunFam" id="1.10.10.10:FF:000001">
    <property type="entry name" value="LysR family transcriptional regulator"/>
    <property type="match status" value="1"/>
</dbReference>
<dbReference type="Pfam" id="PF00126">
    <property type="entry name" value="HTH_1"/>
    <property type="match status" value="1"/>
</dbReference>
<keyword evidence="2" id="KW-0805">Transcription regulation</keyword>
<comment type="similarity">
    <text evidence="1">Belongs to the LysR transcriptional regulatory family.</text>
</comment>
<dbReference type="GO" id="GO:0006351">
    <property type="term" value="P:DNA-templated transcription"/>
    <property type="evidence" value="ECO:0007669"/>
    <property type="project" value="TreeGrafter"/>
</dbReference>
<evidence type="ECO:0000256" key="2">
    <source>
        <dbReference type="ARBA" id="ARBA00023015"/>
    </source>
</evidence>
<dbReference type="InterPro" id="IPR000847">
    <property type="entry name" value="LysR_HTH_N"/>
</dbReference>
<evidence type="ECO:0000313" key="6">
    <source>
        <dbReference type="EMBL" id="MBV6288623.1"/>
    </source>
</evidence>
<dbReference type="PROSITE" id="PS50931">
    <property type="entry name" value="HTH_LYSR"/>
    <property type="match status" value="1"/>
</dbReference>
<protein>
    <submittedName>
        <fullName evidence="6">LysR family transcriptional regulator</fullName>
    </submittedName>
</protein>
<dbReference type="AlphaFoldDB" id="A0A9Q2XKK8"/>
<dbReference type="InterPro" id="IPR058163">
    <property type="entry name" value="LysR-type_TF_proteobact-type"/>
</dbReference>
<keyword evidence="3" id="KW-0238">DNA-binding</keyword>
<dbReference type="GO" id="GO:0003700">
    <property type="term" value="F:DNA-binding transcription factor activity"/>
    <property type="evidence" value="ECO:0007669"/>
    <property type="project" value="InterPro"/>
</dbReference>
<reference evidence="6" key="2">
    <citation type="journal article" date="2023" name="Plant Pathol.">
        <title>Dismantling and reorganizing Pseudomonas marginalis sensu#lato.</title>
        <authorList>
            <person name="Sawada H."/>
            <person name="Fujikawa T."/>
            <person name="Satou M."/>
        </authorList>
    </citation>
    <scope>NUCLEOTIDE SEQUENCE</scope>
    <source>
        <strain evidence="6">MAFF 301350</strain>
    </source>
</reference>
<evidence type="ECO:0000256" key="1">
    <source>
        <dbReference type="ARBA" id="ARBA00009437"/>
    </source>
</evidence>